<reference evidence="3" key="1">
    <citation type="journal article" date="2019" name="Int. J. Syst. Evol. Microbiol.">
        <title>The Global Catalogue of Microorganisms (GCM) 10K type strain sequencing project: providing services to taxonomists for standard genome sequencing and annotation.</title>
        <authorList>
            <consortium name="The Broad Institute Genomics Platform"/>
            <consortium name="The Broad Institute Genome Sequencing Center for Infectious Disease"/>
            <person name="Wu L."/>
            <person name="Ma J."/>
        </authorList>
    </citation>
    <scope>NUCLEOTIDE SEQUENCE [LARGE SCALE GENOMIC DNA]</scope>
    <source>
        <strain evidence="3">CGMCC 1.11013</strain>
    </source>
</reference>
<comment type="caution">
    <text evidence="2">The sequence shown here is derived from an EMBL/GenBank/DDBJ whole genome shotgun (WGS) entry which is preliminary data.</text>
</comment>
<evidence type="ECO:0000313" key="3">
    <source>
        <dbReference type="Proteomes" id="UP000597138"/>
    </source>
</evidence>
<evidence type="ECO:0000313" key="2">
    <source>
        <dbReference type="EMBL" id="GGD75821.1"/>
    </source>
</evidence>
<accession>A0ABQ1RRM9</accession>
<protein>
    <recommendedName>
        <fullName evidence="4">SMP domain-containing protein</fullName>
    </recommendedName>
</protein>
<evidence type="ECO:0008006" key="4">
    <source>
        <dbReference type="Google" id="ProtNLM"/>
    </source>
</evidence>
<dbReference type="EMBL" id="BMEG01000005">
    <property type="protein sequence ID" value="GGD75821.1"/>
    <property type="molecule type" value="Genomic_DNA"/>
</dbReference>
<evidence type="ECO:0000256" key="1">
    <source>
        <dbReference type="SAM" id="MobiDB-lite"/>
    </source>
</evidence>
<name>A0ABQ1RRM9_9BURK</name>
<feature type="region of interest" description="Disordered" evidence="1">
    <location>
        <begin position="1"/>
        <end position="63"/>
    </location>
</feature>
<organism evidence="2 3">
    <name type="scientific">Caballeronia grimmiae</name>
    <dbReference type="NCBI Taxonomy" id="1071679"/>
    <lineage>
        <taxon>Bacteria</taxon>
        <taxon>Pseudomonadati</taxon>
        <taxon>Pseudomonadota</taxon>
        <taxon>Betaproteobacteria</taxon>
        <taxon>Burkholderiales</taxon>
        <taxon>Burkholderiaceae</taxon>
        <taxon>Caballeronia</taxon>
    </lineage>
</organism>
<proteinExistence type="predicted"/>
<gene>
    <name evidence="2" type="ORF">GCM10010985_32930</name>
</gene>
<dbReference type="Proteomes" id="UP000597138">
    <property type="component" value="Unassembled WGS sequence"/>
</dbReference>
<keyword evidence="3" id="KW-1185">Reference proteome</keyword>
<sequence length="63" mass="6173">MNAMKTAPPSSQTEQDAKAEANSGKPATTSSDKPGSGQHAANHTKAGKGQGAGGGAKQQHGSK</sequence>